<reference evidence="1" key="1">
    <citation type="journal article" date="2014" name="Front. Microbiol.">
        <title>High frequency of phylogenetically diverse reductive dehalogenase-homologous genes in deep subseafloor sedimentary metagenomes.</title>
        <authorList>
            <person name="Kawai M."/>
            <person name="Futagami T."/>
            <person name="Toyoda A."/>
            <person name="Takaki Y."/>
            <person name="Nishi S."/>
            <person name="Hori S."/>
            <person name="Arai W."/>
            <person name="Tsubouchi T."/>
            <person name="Morono Y."/>
            <person name="Uchiyama I."/>
            <person name="Ito T."/>
            <person name="Fujiyama A."/>
            <person name="Inagaki F."/>
            <person name="Takami H."/>
        </authorList>
    </citation>
    <scope>NUCLEOTIDE SEQUENCE</scope>
    <source>
        <strain evidence="1">Expedition CK06-06</strain>
    </source>
</reference>
<dbReference type="PANTHER" id="PTHR34374:SF1">
    <property type="entry name" value="LARGE RIBOSOMAL RNA SUBUNIT ACCUMULATION PROTEIN YCED HOMOLOG 1, CHLOROPLASTIC"/>
    <property type="match status" value="1"/>
</dbReference>
<dbReference type="Pfam" id="PF02620">
    <property type="entry name" value="YceD"/>
    <property type="match status" value="1"/>
</dbReference>
<comment type="caution">
    <text evidence="1">The sequence shown here is derived from an EMBL/GenBank/DDBJ whole genome shotgun (WGS) entry which is preliminary data.</text>
</comment>
<dbReference type="InterPro" id="IPR003772">
    <property type="entry name" value="YceD"/>
</dbReference>
<accession>X0VA95</accession>
<protein>
    <recommendedName>
        <fullName evidence="2">DUF177 domain-containing protein</fullName>
    </recommendedName>
</protein>
<dbReference type="AlphaFoldDB" id="X0VA95"/>
<organism evidence="1">
    <name type="scientific">marine sediment metagenome</name>
    <dbReference type="NCBI Taxonomy" id="412755"/>
    <lineage>
        <taxon>unclassified sequences</taxon>
        <taxon>metagenomes</taxon>
        <taxon>ecological metagenomes</taxon>
    </lineage>
</organism>
<name>X0VA95_9ZZZZ</name>
<evidence type="ECO:0000313" key="1">
    <source>
        <dbReference type="EMBL" id="GAG08267.1"/>
    </source>
</evidence>
<dbReference type="PANTHER" id="PTHR34374">
    <property type="entry name" value="LARGE RIBOSOMAL RNA SUBUNIT ACCUMULATION PROTEIN YCED HOMOLOG 1, CHLOROPLASTIC"/>
    <property type="match status" value="1"/>
</dbReference>
<dbReference type="EMBL" id="BARS01028418">
    <property type="protein sequence ID" value="GAG08267.1"/>
    <property type="molecule type" value="Genomic_DNA"/>
</dbReference>
<proteinExistence type="predicted"/>
<gene>
    <name evidence="1" type="ORF">S01H1_44549</name>
</gene>
<sequence>MVRLNVAQQLKEPIGSLRNYTVSEVVDIAGGDSLVQGEVGLMRTDRGILAKGRLDTEVGLGCSRCLSLFNYPLTLNVEEEYFPTTDVATGATLPLPDEPGCFTIDEHNILDLTEAIRQYALLAMPMKPLCVEGCAGLCPSCGGNLNQVSCNCLPRPADPRWSKLSELVLGNQVSVNEQKGTK</sequence>
<evidence type="ECO:0008006" key="2">
    <source>
        <dbReference type="Google" id="ProtNLM"/>
    </source>
</evidence>